<evidence type="ECO:0000256" key="1">
    <source>
        <dbReference type="SAM" id="Phobius"/>
    </source>
</evidence>
<evidence type="ECO:0000313" key="3">
    <source>
        <dbReference type="EMBL" id="PJE27932.1"/>
    </source>
</evidence>
<feature type="transmembrane region" description="Helical" evidence="1">
    <location>
        <begin position="183"/>
        <end position="202"/>
    </location>
</feature>
<dbReference type="EMBL" id="PGTD01000017">
    <property type="protein sequence ID" value="PJE27932.1"/>
    <property type="molecule type" value="Genomic_DNA"/>
</dbReference>
<evidence type="ECO:0000313" key="5">
    <source>
        <dbReference type="Proteomes" id="UP000231655"/>
    </source>
</evidence>
<feature type="transmembrane region" description="Helical" evidence="1">
    <location>
        <begin position="243"/>
        <end position="268"/>
    </location>
</feature>
<keyword evidence="1" id="KW-0472">Membrane</keyword>
<sequence length="312" mass="34456">MRSLQLPPPPQGYEPYEALIAPARASAQLWRLVLGLAICEAAFALAIYGFDEAMMMLSPRLSDQIYRGDTPLGLILQLTSYGFLGAATLFVVEKLHDRQAGDLFGPKGGNRWWLRRAFGGAMLFYIVIQFLPPWGDFAAVEERRSLVAWTLTLPFGLLALLVQTGSEELLYRGYLQSQIAARFDNPAIWMVLPNIVFASVHWSETATWAENWQYVIWAFCFGLACSDLVARSGRLVTAIGLHLANNAFAFIFFGEVRGMDSGLALFLFPEIPDMPDAPGGGDPGGPIITLQLLMELAVLALAWLSARLAVRR</sequence>
<keyword evidence="3" id="KW-0482">Metalloprotease</keyword>
<keyword evidence="3" id="KW-0645">Protease</keyword>
<feature type="transmembrane region" description="Helical" evidence="1">
    <location>
        <begin position="29"/>
        <end position="50"/>
    </location>
</feature>
<evidence type="ECO:0000313" key="6">
    <source>
        <dbReference type="Proteomes" id="UP000231702"/>
    </source>
</evidence>
<dbReference type="Proteomes" id="UP000231655">
    <property type="component" value="Unassembled WGS sequence"/>
</dbReference>
<dbReference type="Pfam" id="PF02517">
    <property type="entry name" value="Rce1-like"/>
    <property type="match status" value="1"/>
</dbReference>
<feature type="transmembrane region" description="Helical" evidence="1">
    <location>
        <begin position="70"/>
        <end position="92"/>
    </location>
</feature>
<reference evidence="3 6" key="2">
    <citation type="journal article" date="2018" name="Int. J. Syst. Evol. Microbiol.">
        <title>Pseudooceanicola lipolyticus sp. nov., a marine alphaproteobacterium, reclassification of Oceanicola flagellatus as Pseudooceanicola flagellatus comb. nov. and emended description of the genus Pseudooceanicola.</title>
        <authorList>
            <person name="Huang M.-M."/>
            <person name="Guo L.-L."/>
            <person name="Wu Y.-H."/>
            <person name="Lai Q.-L."/>
            <person name="Shao Z.-Z."/>
            <person name="Wang C.-S."/>
            <person name="Wu M."/>
            <person name="Xu X.-W."/>
        </authorList>
    </citation>
    <scope>NUCLEOTIDE SEQUENCE [LARGE SCALE GENOMIC DNA]</scope>
    <source>
        <strain evidence="3 6">Ar-45</strain>
    </source>
</reference>
<name>A0A285HJH2_9RHOB</name>
<keyword evidence="1" id="KW-0812">Transmembrane</keyword>
<dbReference type="OrthoDB" id="7171777at2"/>
<evidence type="ECO:0000313" key="4">
    <source>
        <dbReference type="EMBL" id="SNY35827.1"/>
    </source>
</evidence>
<dbReference type="PANTHER" id="PTHR36435:SF1">
    <property type="entry name" value="CAAX AMINO TERMINAL PROTEASE FAMILY PROTEIN"/>
    <property type="match status" value="1"/>
</dbReference>
<feature type="domain" description="CAAX prenyl protease 2/Lysostaphin resistance protein A-like" evidence="2">
    <location>
        <begin position="151"/>
        <end position="248"/>
    </location>
</feature>
<dbReference type="InterPro" id="IPR052710">
    <property type="entry name" value="CAAX_protease"/>
</dbReference>
<organism evidence="4 5">
    <name type="scientific">Pseudooceanicola antarcticus</name>
    <dbReference type="NCBI Taxonomy" id="1247613"/>
    <lineage>
        <taxon>Bacteria</taxon>
        <taxon>Pseudomonadati</taxon>
        <taxon>Pseudomonadota</taxon>
        <taxon>Alphaproteobacteria</taxon>
        <taxon>Rhodobacterales</taxon>
        <taxon>Paracoccaceae</taxon>
        <taxon>Pseudooceanicola</taxon>
    </lineage>
</organism>
<dbReference type="PANTHER" id="PTHR36435">
    <property type="entry name" value="SLR1288 PROTEIN"/>
    <property type="match status" value="1"/>
</dbReference>
<feature type="transmembrane region" description="Helical" evidence="1">
    <location>
        <begin position="146"/>
        <end position="162"/>
    </location>
</feature>
<dbReference type="GO" id="GO:0004175">
    <property type="term" value="F:endopeptidase activity"/>
    <property type="evidence" value="ECO:0007669"/>
    <property type="project" value="UniProtKB-ARBA"/>
</dbReference>
<dbReference type="InterPro" id="IPR003675">
    <property type="entry name" value="Rce1/LyrA-like_dom"/>
</dbReference>
<dbReference type="AlphaFoldDB" id="A0A285HJH2"/>
<dbReference type="GO" id="GO:0080120">
    <property type="term" value="P:CAAX-box protein maturation"/>
    <property type="evidence" value="ECO:0007669"/>
    <property type="project" value="UniProtKB-ARBA"/>
</dbReference>
<keyword evidence="1" id="KW-1133">Transmembrane helix</keyword>
<proteinExistence type="predicted"/>
<feature type="transmembrane region" description="Helical" evidence="1">
    <location>
        <begin position="214"/>
        <end position="231"/>
    </location>
</feature>
<gene>
    <name evidence="3" type="ORF">CVM39_15330</name>
    <name evidence="4" type="ORF">SAMN06297129_0089</name>
</gene>
<accession>A0A285HJH2</accession>
<reference evidence="4 5" key="1">
    <citation type="submission" date="2017-09" db="EMBL/GenBank/DDBJ databases">
        <authorList>
            <person name="Ehlers B."/>
            <person name="Leendertz F.H."/>
        </authorList>
    </citation>
    <scope>NUCLEOTIDE SEQUENCE [LARGE SCALE GENOMIC DNA]</scope>
    <source>
        <strain evidence="4 5">CGMCC 1.12662</strain>
    </source>
</reference>
<keyword evidence="6" id="KW-1185">Reference proteome</keyword>
<feature type="transmembrane region" description="Helical" evidence="1">
    <location>
        <begin position="288"/>
        <end position="310"/>
    </location>
</feature>
<feature type="transmembrane region" description="Helical" evidence="1">
    <location>
        <begin position="113"/>
        <end position="134"/>
    </location>
</feature>
<keyword evidence="3" id="KW-0378">Hydrolase</keyword>
<dbReference type="RefSeq" id="WP_097143909.1">
    <property type="nucleotide sequence ID" value="NZ_OBEA01000001.1"/>
</dbReference>
<protein>
    <submittedName>
        <fullName evidence="3">CPBP family intramembrane metalloprotease</fullName>
    </submittedName>
</protein>
<dbReference type="GO" id="GO:0008237">
    <property type="term" value="F:metallopeptidase activity"/>
    <property type="evidence" value="ECO:0007669"/>
    <property type="project" value="UniProtKB-KW"/>
</dbReference>
<evidence type="ECO:0000259" key="2">
    <source>
        <dbReference type="Pfam" id="PF02517"/>
    </source>
</evidence>
<dbReference type="Proteomes" id="UP000231702">
    <property type="component" value="Unassembled WGS sequence"/>
</dbReference>
<dbReference type="EMBL" id="OBEA01000001">
    <property type="protein sequence ID" value="SNY35827.1"/>
    <property type="molecule type" value="Genomic_DNA"/>
</dbReference>